<accession>A0A194UT37</accession>
<evidence type="ECO:0000256" key="1">
    <source>
        <dbReference type="SAM" id="MobiDB-lite"/>
    </source>
</evidence>
<dbReference type="Proteomes" id="UP000078576">
    <property type="component" value="Unassembled WGS sequence"/>
</dbReference>
<name>A0A194UT37_CYTMA</name>
<evidence type="ECO:0000313" key="2">
    <source>
        <dbReference type="EMBL" id="KUI54823.1"/>
    </source>
</evidence>
<keyword evidence="3" id="KW-1185">Reference proteome</keyword>
<feature type="region of interest" description="Disordered" evidence="1">
    <location>
        <begin position="22"/>
        <end position="53"/>
    </location>
</feature>
<evidence type="ECO:0000313" key="3">
    <source>
        <dbReference type="Proteomes" id="UP000078576"/>
    </source>
</evidence>
<dbReference type="EMBL" id="KN714676">
    <property type="protein sequence ID" value="KUI54823.1"/>
    <property type="molecule type" value="Genomic_DNA"/>
</dbReference>
<reference evidence="3" key="1">
    <citation type="submission" date="2014-12" db="EMBL/GenBank/DDBJ databases">
        <title>Genome Sequence of Valsa Canker Pathogens Uncovers a Specific Adaption of Colonization on Woody Bark.</title>
        <authorList>
            <person name="Yin Z."/>
            <person name="Liu H."/>
            <person name="Gao X."/>
            <person name="Li Z."/>
            <person name="Song N."/>
            <person name="Ke X."/>
            <person name="Dai Q."/>
            <person name="Wu Y."/>
            <person name="Sun Y."/>
            <person name="Xu J.-R."/>
            <person name="Kang Z.K."/>
            <person name="Wang L."/>
            <person name="Huang L."/>
        </authorList>
    </citation>
    <scope>NUCLEOTIDE SEQUENCE [LARGE SCALE GENOMIC DNA]</scope>
    <source>
        <strain evidence="3">SXYL134</strain>
    </source>
</reference>
<organism evidence="2 3">
    <name type="scientific">Cytospora mali</name>
    <name type="common">Apple Valsa canker fungus</name>
    <name type="synonym">Valsa mali</name>
    <dbReference type="NCBI Taxonomy" id="578113"/>
    <lineage>
        <taxon>Eukaryota</taxon>
        <taxon>Fungi</taxon>
        <taxon>Dikarya</taxon>
        <taxon>Ascomycota</taxon>
        <taxon>Pezizomycotina</taxon>
        <taxon>Sordariomycetes</taxon>
        <taxon>Sordariomycetidae</taxon>
        <taxon>Diaporthales</taxon>
        <taxon>Cytosporaceae</taxon>
        <taxon>Cytospora</taxon>
    </lineage>
</organism>
<dbReference type="AlphaFoldDB" id="A0A194UT37"/>
<proteinExistence type="predicted"/>
<gene>
    <name evidence="2" type="ORF">VP1G_10643</name>
</gene>
<sequence>MPCFGGRKVSRATAQGLSWEDSWSWGDVDDESGEQRPGVELGPRGPAGARDAGEALARGRGLLVTASGLTELFASEVKLKSRVSFSSGSEEKVKF</sequence>
<protein>
    <submittedName>
        <fullName evidence="2">Uncharacterized protein</fullName>
    </submittedName>
</protein>